<dbReference type="GO" id="GO:0032543">
    <property type="term" value="P:mitochondrial translation"/>
    <property type="evidence" value="ECO:0007669"/>
    <property type="project" value="InterPro"/>
</dbReference>
<protein>
    <submittedName>
        <fullName evidence="2 3">Uncharacterized protein</fullName>
    </submittedName>
</protein>
<evidence type="ECO:0000313" key="3">
    <source>
        <dbReference type="EnsemblFungi" id="EJT76062"/>
    </source>
</evidence>
<dbReference type="Proteomes" id="UP000006039">
    <property type="component" value="Unassembled WGS sequence"/>
</dbReference>
<dbReference type="eggNOG" id="KOG4778">
    <property type="taxonomic scope" value="Eukaryota"/>
</dbReference>
<sequence>MATTISSLRGSLHRSLARHLLPAALGPQPLPTPLPLSRRPTATLPTPPPPASRPFHAHAPLRNMKPPKKGGGGKSEAAKTAKAALAAQKARVAARRDKAAAGANQADPKLLAFRRVVLQREARTRCLMRQWQSMRAACEELRLTAGPGARDEGYLYRVAMEKKGVYGHNGVPIEYARPQTETPPRQPWNHDWKR</sequence>
<dbReference type="VEuPathDB" id="FungiDB:GGTG_05986"/>
<evidence type="ECO:0000256" key="1">
    <source>
        <dbReference type="SAM" id="MobiDB-lite"/>
    </source>
</evidence>
<accession>J3NXI0</accession>
<dbReference type="OrthoDB" id="2098203at2759"/>
<feature type="compositionally biased region" description="Low complexity" evidence="1">
    <location>
        <begin position="35"/>
        <end position="44"/>
    </location>
</feature>
<dbReference type="AlphaFoldDB" id="J3NXI0"/>
<reference evidence="3" key="4">
    <citation type="journal article" date="2015" name="G3 (Bethesda)">
        <title>Genome sequences of three phytopathogenic species of the Magnaporthaceae family of fungi.</title>
        <authorList>
            <person name="Okagaki L.H."/>
            <person name="Nunes C.C."/>
            <person name="Sailsbery J."/>
            <person name="Clay B."/>
            <person name="Brown D."/>
            <person name="John T."/>
            <person name="Oh Y."/>
            <person name="Young N."/>
            <person name="Fitzgerald M."/>
            <person name="Haas B.J."/>
            <person name="Zeng Q."/>
            <person name="Young S."/>
            <person name="Adiconis X."/>
            <person name="Fan L."/>
            <person name="Levin J.Z."/>
            <person name="Mitchell T.K."/>
            <person name="Okubara P.A."/>
            <person name="Farman M.L."/>
            <person name="Kohn L.M."/>
            <person name="Birren B."/>
            <person name="Ma L.-J."/>
            <person name="Dean R.A."/>
        </authorList>
    </citation>
    <scope>NUCLEOTIDE SEQUENCE</scope>
    <source>
        <strain evidence="3">R3-111a-1</strain>
    </source>
</reference>
<proteinExistence type="predicted"/>
<dbReference type="GO" id="GO:0005739">
    <property type="term" value="C:mitochondrion"/>
    <property type="evidence" value="ECO:0007669"/>
    <property type="project" value="GOC"/>
</dbReference>
<dbReference type="HOGENOM" id="CLU_1402514_0_0_1"/>
<gene>
    <name evidence="3" type="primary">20346444</name>
    <name evidence="2" type="ORF">GGTG_05986</name>
</gene>
<dbReference type="InterPro" id="IPR042831">
    <property type="entry name" value="Ribosomal_mL40_fung"/>
</dbReference>
<dbReference type="STRING" id="644352.J3NXI0"/>
<dbReference type="EMBL" id="GL385397">
    <property type="protein sequence ID" value="EJT76062.1"/>
    <property type="molecule type" value="Genomic_DNA"/>
</dbReference>
<reference evidence="4" key="1">
    <citation type="submission" date="2010-07" db="EMBL/GenBank/DDBJ databases">
        <title>The genome sequence of Gaeumannomyces graminis var. tritici strain R3-111a-1.</title>
        <authorList>
            <consortium name="The Broad Institute Genome Sequencing Platform"/>
            <person name="Ma L.-J."/>
            <person name="Dead R."/>
            <person name="Young S."/>
            <person name="Zeng Q."/>
            <person name="Koehrsen M."/>
            <person name="Alvarado L."/>
            <person name="Berlin A."/>
            <person name="Chapman S.B."/>
            <person name="Chen Z."/>
            <person name="Freedman E."/>
            <person name="Gellesch M."/>
            <person name="Goldberg J."/>
            <person name="Griggs A."/>
            <person name="Gujja S."/>
            <person name="Heilman E.R."/>
            <person name="Heiman D."/>
            <person name="Hepburn T."/>
            <person name="Howarth C."/>
            <person name="Jen D."/>
            <person name="Larson L."/>
            <person name="Mehta T."/>
            <person name="Neiman D."/>
            <person name="Pearson M."/>
            <person name="Roberts A."/>
            <person name="Saif S."/>
            <person name="Shea T."/>
            <person name="Shenoy N."/>
            <person name="Sisk P."/>
            <person name="Stolte C."/>
            <person name="Sykes S."/>
            <person name="Walk T."/>
            <person name="White J."/>
            <person name="Yandava C."/>
            <person name="Haas B."/>
            <person name="Nusbaum C."/>
            <person name="Birren B."/>
        </authorList>
    </citation>
    <scope>NUCLEOTIDE SEQUENCE [LARGE SCALE GENOMIC DNA]</scope>
    <source>
        <strain evidence="4">R3-111a-1</strain>
    </source>
</reference>
<feature type="region of interest" description="Disordered" evidence="1">
    <location>
        <begin position="23"/>
        <end position="78"/>
    </location>
</feature>
<feature type="region of interest" description="Disordered" evidence="1">
    <location>
        <begin position="174"/>
        <end position="194"/>
    </location>
</feature>
<dbReference type="PANTHER" id="PTHR39150">
    <property type="entry name" value="54S RIBOSOMAL PROTEIN L28, MITOCHONDRIAL"/>
    <property type="match status" value="1"/>
</dbReference>
<reference evidence="2" key="3">
    <citation type="submission" date="2010-09" db="EMBL/GenBank/DDBJ databases">
        <title>Annotation of Gaeumannomyces graminis var. tritici R3-111a-1.</title>
        <authorList>
            <consortium name="The Broad Institute Genome Sequencing Platform"/>
            <person name="Ma L.-J."/>
            <person name="Dead R."/>
            <person name="Young S.K."/>
            <person name="Zeng Q."/>
            <person name="Gargeya S."/>
            <person name="Fitzgerald M."/>
            <person name="Haas B."/>
            <person name="Abouelleil A."/>
            <person name="Alvarado L."/>
            <person name="Arachchi H.M."/>
            <person name="Berlin A."/>
            <person name="Brown A."/>
            <person name="Chapman S.B."/>
            <person name="Chen Z."/>
            <person name="Dunbar C."/>
            <person name="Freedman E."/>
            <person name="Gearin G."/>
            <person name="Gellesch M."/>
            <person name="Goldberg J."/>
            <person name="Griggs A."/>
            <person name="Gujja S."/>
            <person name="Heiman D."/>
            <person name="Howarth C."/>
            <person name="Larson L."/>
            <person name="Lui A."/>
            <person name="MacDonald P.J.P."/>
            <person name="Mehta T."/>
            <person name="Montmayeur A."/>
            <person name="Murphy C."/>
            <person name="Neiman D."/>
            <person name="Pearson M."/>
            <person name="Priest M."/>
            <person name="Roberts A."/>
            <person name="Saif S."/>
            <person name="Shea T."/>
            <person name="Shenoy N."/>
            <person name="Sisk P."/>
            <person name="Stolte C."/>
            <person name="Sykes S."/>
            <person name="Yandava C."/>
            <person name="Wortman J."/>
            <person name="Nusbaum C."/>
            <person name="Birren B."/>
        </authorList>
    </citation>
    <scope>NUCLEOTIDE SEQUENCE</scope>
    <source>
        <strain evidence="2">R3-111a-1</strain>
    </source>
</reference>
<name>J3NXI0_GAET3</name>
<dbReference type="RefSeq" id="XP_009222062.1">
    <property type="nucleotide sequence ID" value="XM_009223798.1"/>
</dbReference>
<reference evidence="3" key="5">
    <citation type="submission" date="2018-04" db="UniProtKB">
        <authorList>
            <consortium name="EnsemblFungi"/>
        </authorList>
    </citation>
    <scope>IDENTIFICATION</scope>
    <source>
        <strain evidence="3">R3-111a-1</strain>
    </source>
</reference>
<evidence type="ECO:0000313" key="2">
    <source>
        <dbReference type="EMBL" id="EJT76062.1"/>
    </source>
</evidence>
<evidence type="ECO:0000313" key="4">
    <source>
        <dbReference type="Proteomes" id="UP000006039"/>
    </source>
</evidence>
<organism evidence="2">
    <name type="scientific">Gaeumannomyces tritici (strain R3-111a-1)</name>
    <name type="common">Wheat and barley take-all root rot fungus</name>
    <name type="synonym">Gaeumannomyces graminis var. tritici</name>
    <dbReference type="NCBI Taxonomy" id="644352"/>
    <lineage>
        <taxon>Eukaryota</taxon>
        <taxon>Fungi</taxon>
        <taxon>Dikarya</taxon>
        <taxon>Ascomycota</taxon>
        <taxon>Pezizomycotina</taxon>
        <taxon>Sordariomycetes</taxon>
        <taxon>Sordariomycetidae</taxon>
        <taxon>Magnaporthales</taxon>
        <taxon>Magnaporthaceae</taxon>
        <taxon>Gaeumannomyces</taxon>
    </lineage>
</organism>
<dbReference type="Gene3D" id="6.10.250.3440">
    <property type="match status" value="1"/>
</dbReference>
<keyword evidence="4" id="KW-1185">Reference proteome</keyword>
<reference evidence="2" key="2">
    <citation type="submission" date="2010-07" db="EMBL/GenBank/DDBJ databases">
        <authorList>
            <consortium name="The Broad Institute Genome Sequencing Platform"/>
            <consortium name="Broad Institute Genome Sequencing Center for Infectious Disease"/>
            <person name="Ma L.-J."/>
            <person name="Dead R."/>
            <person name="Young S."/>
            <person name="Zeng Q."/>
            <person name="Koehrsen M."/>
            <person name="Alvarado L."/>
            <person name="Berlin A."/>
            <person name="Chapman S.B."/>
            <person name="Chen Z."/>
            <person name="Freedman E."/>
            <person name="Gellesch M."/>
            <person name="Goldberg J."/>
            <person name="Griggs A."/>
            <person name="Gujja S."/>
            <person name="Heilman E.R."/>
            <person name="Heiman D."/>
            <person name="Hepburn T."/>
            <person name="Howarth C."/>
            <person name="Jen D."/>
            <person name="Larson L."/>
            <person name="Mehta T."/>
            <person name="Neiman D."/>
            <person name="Pearson M."/>
            <person name="Roberts A."/>
            <person name="Saif S."/>
            <person name="Shea T."/>
            <person name="Shenoy N."/>
            <person name="Sisk P."/>
            <person name="Stolte C."/>
            <person name="Sykes S."/>
            <person name="Walk T."/>
            <person name="White J."/>
            <person name="Yandava C."/>
            <person name="Haas B."/>
            <person name="Nusbaum C."/>
            <person name="Birren B."/>
        </authorList>
    </citation>
    <scope>NUCLEOTIDE SEQUENCE</scope>
    <source>
        <strain evidence="2">R3-111a-1</strain>
    </source>
</reference>
<dbReference type="GeneID" id="20346444"/>
<dbReference type="EnsemblFungi" id="EJT76062">
    <property type="protein sequence ID" value="EJT76062"/>
    <property type="gene ID" value="GGTG_05986"/>
</dbReference>
<dbReference type="GO" id="GO:0003735">
    <property type="term" value="F:structural constituent of ribosome"/>
    <property type="evidence" value="ECO:0007669"/>
    <property type="project" value="InterPro"/>
</dbReference>
<dbReference type="PANTHER" id="PTHR39150:SF1">
    <property type="entry name" value="LARGE RIBOSOMAL SUBUNIT PROTEIN ML40"/>
    <property type="match status" value="1"/>
</dbReference>